<keyword evidence="8" id="KW-1185">Reference proteome</keyword>
<reference evidence="7 8" key="1">
    <citation type="submission" date="2024-09" db="EMBL/GenBank/DDBJ databases">
        <authorList>
            <person name="Sun Q."/>
            <person name="Mori K."/>
        </authorList>
    </citation>
    <scope>NUCLEOTIDE SEQUENCE [LARGE SCALE GENOMIC DNA]</scope>
    <source>
        <strain evidence="7 8">CCM 7792</strain>
    </source>
</reference>
<dbReference type="SUPFAM" id="SSF52768">
    <property type="entry name" value="Arginase/deacetylase"/>
    <property type="match status" value="1"/>
</dbReference>
<dbReference type="Gene3D" id="3.40.800.20">
    <property type="entry name" value="Histone deacetylase domain"/>
    <property type="match status" value="1"/>
</dbReference>
<comment type="caution">
    <text evidence="7">The sequence shown here is derived from an EMBL/GenBank/DDBJ whole genome shotgun (WGS) entry which is preliminary data.</text>
</comment>
<gene>
    <name evidence="7" type="ORF">ACFFJK_06955</name>
</gene>
<evidence type="ECO:0000256" key="3">
    <source>
        <dbReference type="ARBA" id="ARBA00022723"/>
    </source>
</evidence>
<evidence type="ECO:0000313" key="7">
    <source>
        <dbReference type="EMBL" id="MFC0251623.1"/>
    </source>
</evidence>
<keyword evidence="4" id="KW-0378">Hydrolase</keyword>
<comment type="cofactor">
    <cofactor evidence="1">
        <name>Zn(2+)</name>
        <dbReference type="ChEBI" id="CHEBI:29105"/>
    </cofactor>
</comment>
<proteinExistence type="inferred from homology"/>
<dbReference type="InterPro" id="IPR037138">
    <property type="entry name" value="His_deacetylse_dom_sf"/>
</dbReference>
<comment type="similarity">
    <text evidence="2">Belongs to the histone deacetylase family.</text>
</comment>
<keyword evidence="5" id="KW-0862">Zinc</keyword>
<protein>
    <submittedName>
        <fullName evidence="7">Histone deacetylase family protein</fullName>
    </submittedName>
</protein>
<evidence type="ECO:0000256" key="2">
    <source>
        <dbReference type="ARBA" id="ARBA00005947"/>
    </source>
</evidence>
<dbReference type="InterPro" id="IPR023696">
    <property type="entry name" value="Ureohydrolase_dom_sf"/>
</dbReference>
<keyword evidence="3" id="KW-0479">Metal-binding</keyword>
<evidence type="ECO:0000256" key="5">
    <source>
        <dbReference type="ARBA" id="ARBA00022833"/>
    </source>
</evidence>
<dbReference type="Pfam" id="PF00850">
    <property type="entry name" value="Hist_deacetyl"/>
    <property type="match status" value="1"/>
</dbReference>
<evidence type="ECO:0000256" key="4">
    <source>
        <dbReference type="ARBA" id="ARBA00022801"/>
    </source>
</evidence>
<organism evidence="7 8">
    <name type="scientific">Massilia consociata</name>
    <dbReference type="NCBI Taxonomy" id="760117"/>
    <lineage>
        <taxon>Bacteria</taxon>
        <taxon>Pseudomonadati</taxon>
        <taxon>Pseudomonadota</taxon>
        <taxon>Betaproteobacteria</taxon>
        <taxon>Burkholderiales</taxon>
        <taxon>Oxalobacteraceae</taxon>
        <taxon>Telluria group</taxon>
        <taxon>Massilia</taxon>
    </lineage>
</organism>
<dbReference type="EMBL" id="JBHLWP010000008">
    <property type="protein sequence ID" value="MFC0251623.1"/>
    <property type="molecule type" value="Genomic_DNA"/>
</dbReference>
<dbReference type="InterPro" id="IPR000286">
    <property type="entry name" value="HDACs"/>
</dbReference>
<evidence type="ECO:0000313" key="8">
    <source>
        <dbReference type="Proteomes" id="UP001589773"/>
    </source>
</evidence>
<dbReference type="Proteomes" id="UP001589773">
    <property type="component" value="Unassembled WGS sequence"/>
</dbReference>
<accession>A0ABV6FDL9</accession>
<name>A0ABV6FDL9_9BURK</name>
<evidence type="ECO:0000259" key="6">
    <source>
        <dbReference type="Pfam" id="PF00850"/>
    </source>
</evidence>
<dbReference type="PRINTS" id="PR01270">
    <property type="entry name" value="HDASUPER"/>
</dbReference>
<dbReference type="PANTHER" id="PTHR10625:SF17">
    <property type="entry name" value="HISTONE DEACETYLASE 8"/>
    <property type="match status" value="1"/>
</dbReference>
<dbReference type="RefSeq" id="WP_379678450.1">
    <property type="nucleotide sequence ID" value="NZ_JBHLWP010000008.1"/>
</dbReference>
<feature type="domain" description="Histone deacetylase" evidence="6">
    <location>
        <begin position="22"/>
        <end position="279"/>
    </location>
</feature>
<dbReference type="InterPro" id="IPR023801">
    <property type="entry name" value="His_deacetylse_dom"/>
</dbReference>
<dbReference type="PANTHER" id="PTHR10625">
    <property type="entry name" value="HISTONE DEACETYLASE HDAC1-RELATED"/>
    <property type="match status" value="1"/>
</dbReference>
<evidence type="ECO:0000256" key="1">
    <source>
        <dbReference type="ARBA" id="ARBA00001947"/>
    </source>
</evidence>
<sequence length="338" mass="35423">MLAFYNEHHAAGTQHPPGAVASVLAQFERRGLGRIVTPHGVPLVSLERVHTPRYLHFLRGAWSEWLATDPSNAGKEALPSAWPVRGMRDDVEPADFQARLGLFVSDARTPLTSRTWTAAKTGADCAINAAHALRVGERGSFALTSPPGHHAGADWAGGGGFLNNAALAAQHLRDDGLQRVAILDLGLHHGHGTQQIFYGRSDVLFVSIHLDPHGAYPFYAGYADETGTGAGLGYTMNLPLAAGNGSSGGSSGPPWFAALETACVKLAMFRPEALVVSLGGGLGTAFGLQGGDFLRIGERIAHLGLPTAFMFEDGHGDNAAPAPGLDTVNVLEGFETAA</sequence>